<feature type="chain" id="PRO_5032268038" evidence="1">
    <location>
        <begin position="20"/>
        <end position="300"/>
    </location>
</feature>
<proteinExistence type="predicted"/>
<organism evidence="2 3">
    <name type="scientific">Adineta ricciae</name>
    <name type="common">Rotifer</name>
    <dbReference type="NCBI Taxonomy" id="249248"/>
    <lineage>
        <taxon>Eukaryota</taxon>
        <taxon>Metazoa</taxon>
        <taxon>Spiralia</taxon>
        <taxon>Gnathifera</taxon>
        <taxon>Rotifera</taxon>
        <taxon>Eurotatoria</taxon>
        <taxon>Bdelloidea</taxon>
        <taxon>Adinetida</taxon>
        <taxon>Adinetidae</taxon>
        <taxon>Adineta</taxon>
    </lineage>
</organism>
<keyword evidence="1" id="KW-0732">Signal</keyword>
<protein>
    <submittedName>
        <fullName evidence="2">Uncharacterized protein</fullName>
    </submittedName>
</protein>
<dbReference type="Proteomes" id="UP000663828">
    <property type="component" value="Unassembled WGS sequence"/>
</dbReference>
<comment type="caution">
    <text evidence="2">The sequence shown here is derived from an EMBL/GenBank/DDBJ whole genome shotgun (WGS) entry which is preliminary data.</text>
</comment>
<dbReference type="AlphaFoldDB" id="A0A816GVE6"/>
<evidence type="ECO:0000313" key="2">
    <source>
        <dbReference type="EMBL" id="CAF1679332.1"/>
    </source>
</evidence>
<evidence type="ECO:0000313" key="3">
    <source>
        <dbReference type="Proteomes" id="UP000663828"/>
    </source>
</evidence>
<name>A0A816GVE6_ADIRI</name>
<gene>
    <name evidence="2" type="ORF">XAT740_LOCUS60241</name>
</gene>
<keyword evidence="3" id="KW-1185">Reference proteome</keyword>
<reference evidence="2" key="1">
    <citation type="submission" date="2021-02" db="EMBL/GenBank/DDBJ databases">
        <authorList>
            <person name="Nowell W R."/>
        </authorList>
    </citation>
    <scope>NUCLEOTIDE SEQUENCE</scope>
</reference>
<dbReference type="EMBL" id="CAJNOR010014671">
    <property type="protein sequence ID" value="CAF1679332.1"/>
    <property type="molecule type" value="Genomic_DNA"/>
</dbReference>
<evidence type="ECO:0000256" key="1">
    <source>
        <dbReference type="SAM" id="SignalP"/>
    </source>
</evidence>
<feature type="signal peptide" evidence="1">
    <location>
        <begin position="1"/>
        <end position="19"/>
    </location>
</feature>
<accession>A0A816GVE6</accession>
<sequence>MLLFTVVMVFFVSIGSCDAGISCVSCPSSISINITTDTDIDTSSCTLKEDELCSLILRVEYVIGNESFALIDGSNDGGLILTNGEPQSSESMFVRFDENRAQRFANIACFSGSSCGLDLLKKIYREKCMSPFSTLNSIHVILFFDLVRLFDYVTLRDGLKRQLYNSSIAVGSELQCVDPSGATVSCPNGFCRAIFDGNGLVSVSSCVKNGLVPAPYGLVLTQTTMTDLNVDQASIIYSCNKPMCNSNENTREVLQQLIAAKLIPQPTLTTTTPKNMGTTLKNKYQEIFLSCLAVFLVLRC</sequence>